<protein>
    <submittedName>
        <fullName evidence="2">Uncharacterized protein</fullName>
    </submittedName>
</protein>
<name>E2AT75_CAMFO</name>
<dbReference type="InParanoid" id="E2AT75"/>
<sequence length="95" mass="11283">MEGEVRESRYGKEEERKLCRLCGGSEETWEHVWEGCREWEGRKGYWQENVDRISGEEGEGEEWMKELERERSKIGEGRDRREGGKEDEGGEDRDV</sequence>
<accession>E2AT75</accession>
<evidence type="ECO:0000256" key="1">
    <source>
        <dbReference type="SAM" id="MobiDB-lite"/>
    </source>
</evidence>
<evidence type="ECO:0000313" key="2">
    <source>
        <dbReference type="EMBL" id="EFN63365.1"/>
    </source>
</evidence>
<feature type="compositionally biased region" description="Basic and acidic residues" evidence="1">
    <location>
        <begin position="62"/>
        <end position="87"/>
    </location>
</feature>
<dbReference type="OMA" id="MRECRIC"/>
<dbReference type="Proteomes" id="UP000000311">
    <property type="component" value="Unassembled WGS sequence"/>
</dbReference>
<evidence type="ECO:0000313" key="3">
    <source>
        <dbReference type="Proteomes" id="UP000000311"/>
    </source>
</evidence>
<organism evidence="3">
    <name type="scientific">Camponotus floridanus</name>
    <name type="common">Florida carpenter ant</name>
    <dbReference type="NCBI Taxonomy" id="104421"/>
    <lineage>
        <taxon>Eukaryota</taxon>
        <taxon>Metazoa</taxon>
        <taxon>Ecdysozoa</taxon>
        <taxon>Arthropoda</taxon>
        <taxon>Hexapoda</taxon>
        <taxon>Insecta</taxon>
        <taxon>Pterygota</taxon>
        <taxon>Neoptera</taxon>
        <taxon>Endopterygota</taxon>
        <taxon>Hymenoptera</taxon>
        <taxon>Apocrita</taxon>
        <taxon>Aculeata</taxon>
        <taxon>Formicoidea</taxon>
        <taxon>Formicidae</taxon>
        <taxon>Formicinae</taxon>
        <taxon>Camponotus</taxon>
    </lineage>
</organism>
<dbReference type="AlphaFoldDB" id="E2AT75"/>
<gene>
    <name evidence="2" type="ORF">EAG_05383</name>
</gene>
<proteinExistence type="predicted"/>
<feature type="region of interest" description="Disordered" evidence="1">
    <location>
        <begin position="54"/>
        <end position="95"/>
    </location>
</feature>
<reference evidence="2 3" key="1">
    <citation type="journal article" date="2010" name="Science">
        <title>Genomic comparison of the ants Camponotus floridanus and Harpegnathos saltator.</title>
        <authorList>
            <person name="Bonasio R."/>
            <person name="Zhang G."/>
            <person name="Ye C."/>
            <person name="Mutti N.S."/>
            <person name="Fang X."/>
            <person name="Qin N."/>
            <person name="Donahue G."/>
            <person name="Yang P."/>
            <person name="Li Q."/>
            <person name="Li C."/>
            <person name="Zhang P."/>
            <person name="Huang Z."/>
            <person name="Berger S.L."/>
            <person name="Reinberg D."/>
            <person name="Wang J."/>
            <person name="Liebig J."/>
        </authorList>
    </citation>
    <scope>NUCLEOTIDE SEQUENCE [LARGE SCALE GENOMIC DNA]</scope>
    <source>
        <strain evidence="3">C129</strain>
    </source>
</reference>
<dbReference type="EMBL" id="GL442539">
    <property type="protein sequence ID" value="EFN63365.1"/>
    <property type="molecule type" value="Genomic_DNA"/>
</dbReference>
<keyword evidence="3" id="KW-1185">Reference proteome</keyword>